<dbReference type="SUPFAM" id="SSF49899">
    <property type="entry name" value="Concanavalin A-like lectins/glucanases"/>
    <property type="match status" value="1"/>
</dbReference>
<evidence type="ECO:0000256" key="3">
    <source>
        <dbReference type="ARBA" id="ARBA00022692"/>
    </source>
</evidence>
<dbReference type="InterPro" id="IPR001220">
    <property type="entry name" value="Legume_lectin_dom"/>
</dbReference>
<keyword evidence="8 11" id="KW-1133">Transmembrane helix</keyword>
<feature type="transmembrane region" description="Helical" evidence="11">
    <location>
        <begin position="111"/>
        <end position="137"/>
    </location>
</feature>
<keyword evidence="10" id="KW-0675">Receptor</keyword>
<dbReference type="Pfam" id="PF00139">
    <property type="entry name" value="Lectin_legB"/>
    <property type="match status" value="1"/>
</dbReference>
<gene>
    <name evidence="13" type="ORF">FSB_LOCUS50722</name>
</gene>
<evidence type="ECO:0000259" key="12">
    <source>
        <dbReference type="Pfam" id="PF00139"/>
    </source>
</evidence>
<keyword evidence="5" id="KW-0430">Lectin</keyword>
<feature type="domain" description="Legume lectin" evidence="12">
    <location>
        <begin position="25"/>
        <end position="123"/>
    </location>
</feature>
<dbReference type="PANTHER" id="PTHR27007">
    <property type="match status" value="1"/>
</dbReference>
<comment type="similarity">
    <text evidence="2">Belongs to the leguminous lectin family.</text>
</comment>
<keyword evidence="7" id="KW-0067">ATP-binding</keyword>
<keyword evidence="6" id="KW-0547">Nucleotide-binding</keyword>
<protein>
    <recommendedName>
        <fullName evidence="12">Legume lectin domain-containing protein</fullName>
    </recommendedName>
</protein>
<evidence type="ECO:0000256" key="6">
    <source>
        <dbReference type="ARBA" id="ARBA00022741"/>
    </source>
</evidence>
<evidence type="ECO:0000256" key="5">
    <source>
        <dbReference type="ARBA" id="ARBA00022734"/>
    </source>
</evidence>
<keyword evidence="4" id="KW-0732">Signal</keyword>
<dbReference type="Gene3D" id="1.10.510.10">
    <property type="entry name" value="Transferase(Phosphotransferase) domain 1"/>
    <property type="match status" value="1"/>
</dbReference>
<evidence type="ECO:0000256" key="11">
    <source>
        <dbReference type="SAM" id="Phobius"/>
    </source>
</evidence>
<evidence type="ECO:0000256" key="2">
    <source>
        <dbReference type="ARBA" id="ARBA00007606"/>
    </source>
</evidence>
<dbReference type="Gene3D" id="2.60.120.200">
    <property type="match status" value="1"/>
</dbReference>
<dbReference type="AlphaFoldDB" id="A0A2N9IFI8"/>
<keyword evidence="3 11" id="KW-0812">Transmembrane</keyword>
<evidence type="ECO:0000256" key="10">
    <source>
        <dbReference type="ARBA" id="ARBA00023170"/>
    </source>
</evidence>
<keyword evidence="9 11" id="KW-0472">Membrane</keyword>
<evidence type="ECO:0000256" key="8">
    <source>
        <dbReference type="ARBA" id="ARBA00022989"/>
    </source>
</evidence>
<evidence type="ECO:0000256" key="1">
    <source>
        <dbReference type="ARBA" id="ARBA00004479"/>
    </source>
</evidence>
<dbReference type="GO" id="GO:0005524">
    <property type="term" value="F:ATP binding"/>
    <property type="evidence" value="ECO:0007669"/>
    <property type="project" value="UniProtKB-KW"/>
</dbReference>
<dbReference type="InterPro" id="IPR050528">
    <property type="entry name" value="L-type_Lectin-RKs"/>
</dbReference>
<evidence type="ECO:0000256" key="4">
    <source>
        <dbReference type="ARBA" id="ARBA00022729"/>
    </source>
</evidence>
<evidence type="ECO:0000256" key="7">
    <source>
        <dbReference type="ARBA" id="ARBA00022840"/>
    </source>
</evidence>
<organism evidence="13">
    <name type="scientific">Fagus sylvatica</name>
    <name type="common">Beechnut</name>
    <dbReference type="NCBI Taxonomy" id="28930"/>
    <lineage>
        <taxon>Eukaryota</taxon>
        <taxon>Viridiplantae</taxon>
        <taxon>Streptophyta</taxon>
        <taxon>Embryophyta</taxon>
        <taxon>Tracheophyta</taxon>
        <taxon>Spermatophyta</taxon>
        <taxon>Magnoliopsida</taxon>
        <taxon>eudicotyledons</taxon>
        <taxon>Gunneridae</taxon>
        <taxon>Pentapetalae</taxon>
        <taxon>rosids</taxon>
        <taxon>fabids</taxon>
        <taxon>Fagales</taxon>
        <taxon>Fagaceae</taxon>
        <taxon>Fagus</taxon>
    </lineage>
</organism>
<evidence type="ECO:0000313" key="13">
    <source>
        <dbReference type="EMBL" id="SPD22840.1"/>
    </source>
</evidence>
<comment type="subcellular location">
    <subcellularLocation>
        <location evidence="1">Membrane</location>
        <topology evidence="1">Single-pass type I membrane protein</topology>
    </subcellularLocation>
</comment>
<dbReference type="EMBL" id="OIVN01005527">
    <property type="protein sequence ID" value="SPD22840.1"/>
    <property type="molecule type" value="Genomic_DNA"/>
</dbReference>
<dbReference type="GO" id="GO:0016020">
    <property type="term" value="C:membrane"/>
    <property type="evidence" value="ECO:0007669"/>
    <property type="project" value="UniProtKB-SubCell"/>
</dbReference>
<accession>A0A2N9IFI8</accession>
<evidence type="ECO:0000256" key="9">
    <source>
        <dbReference type="ARBA" id="ARBA00023136"/>
    </source>
</evidence>
<dbReference type="GO" id="GO:0030246">
    <property type="term" value="F:carbohydrate binding"/>
    <property type="evidence" value="ECO:0007669"/>
    <property type="project" value="UniProtKB-KW"/>
</dbReference>
<proteinExistence type="inferred from homology"/>
<dbReference type="InterPro" id="IPR013320">
    <property type="entry name" value="ConA-like_dom_sf"/>
</dbReference>
<sequence length="316" mass="34529">MPGLGAHGIAFPSLPHWNFSHAVANNNHVGIDVNSLNSIESAPATYFSDQEGKNISLELMSGNPMHLWIDYDETEKLLNVTLAPTSNPKTKPASLVNKHINLSQIFLESMYVGFSAATGVVAIAVVLITIIGATFIWRRKKYEEIREDWESEYGPHRFIYKNLYKATKGFSDKELLGAGGFGKHGKAEAQELGAAPGILSGEKVNSSWSMIICPTEALTTFMLEVACGKRPVELQGLTEEVILVDWVFECWRKGAIFDASDPRLQGLGLLCSQSMPAARPSMRQVMQFLDGDADLPELPSDSACFGTCTGNEACQI</sequence>
<reference evidence="13" key="1">
    <citation type="submission" date="2018-02" db="EMBL/GenBank/DDBJ databases">
        <authorList>
            <person name="Cohen D.B."/>
            <person name="Kent A.D."/>
        </authorList>
    </citation>
    <scope>NUCLEOTIDE SEQUENCE</scope>
</reference>
<name>A0A2N9IFI8_FAGSY</name>